<dbReference type="EC" id="2.8.1.12" evidence="4"/>
<feature type="binding site" evidence="4">
    <location>
        <position position="135"/>
    </location>
    <ligand>
        <name>substrate</name>
    </ligand>
</feature>
<sequence>MGGQVSAEADAEIEGERKWVFISHDPLSLDELMKMVSDPACGAITTFSGTTRDNFEGKKVLRLEYEAYEPMALKEMDRILQEVLEGACGKGVRRVACAHRLGVVPLAEASVLIAVASEHRPEGFAACRYIIDTLKAKVPIWKKEIYADGETWKANKEWDPTHS</sequence>
<proteinExistence type="inferred from homology"/>
<evidence type="ECO:0000256" key="2">
    <source>
        <dbReference type="ARBA" id="ARBA00022679"/>
    </source>
</evidence>
<comment type="pathway">
    <text evidence="4">Cofactor biosynthesis; molybdopterin biosynthesis.</text>
</comment>
<protein>
    <recommendedName>
        <fullName evidence="4">Molybdopterin synthase catalytic subunit</fullName>
        <ecNumber evidence="4">2.8.1.12</ecNumber>
    </recommendedName>
    <alternativeName>
        <fullName evidence="4">Molybdenum cofactor synthesis protein 2 large subunit</fullName>
    </alternativeName>
    <alternativeName>
        <fullName evidence="4">Molybdenum cofactor synthesis protein 2B</fullName>
        <shortName evidence="4">MOCS2B</shortName>
    </alternativeName>
</protein>
<dbReference type="PANTHER" id="PTHR23404">
    <property type="entry name" value="MOLYBDOPTERIN SYNTHASE RELATED"/>
    <property type="match status" value="1"/>
</dbReference>
<dbReference type="Proteomes" id="UP001642464">
    <property type="component" value="Unassembled WGS sequence"/>
</dbReference>
<comment type="similarity">
    <text evidence="4">Belongs to the MoaE family. MOCS2B subfamily.</text>
</comment>
<dbReference type="InterPro" id="IPR028888">
    <property type="entry name" value="MOCS2B_euk"/>
</dbReference>
<keyword evidence="3 4" id="KW-0501">Molybdenum cofactor biosynthesis</keyword>
<keyword evidence="2 4" id="KW-0808">Transferase</keyword>
<dbReference type="InterPro" id="IPR036563">
    <property type="entry name" value="MoaE_sf"/>
</dbReference>
<evidence type="ECO:0000256" key="3">
    <source>
        <dbReference type="ARBA" id="ARBA00023150"/>
    </source>
</evidence>
<name>A0ABP0ICU6_9DINO</name>
<feature type="binding site" evidence="4">
    <location>
        <begin position="119"/>
        <end position="120"/>
    </location>
    <ligand>
        <name>substrate</name>
    </ligand>
</feature>
<evidence type="ECO:0000256" key="4">
    <source>
        <dbReference type="HAMAP-Rule" id="MF_03052"/>
    </source>
</evidence>
<comment type="subunit">
    <text evidence="4">Heterotetramer; composed of 2 small (MOCS2A) and 2 large (MOCS2B) subunits.</text>
</comment>
<dbReference type="EMBL" id="CAXAMM010003492">
    <property type="protein sequence ID" value="CAK9000118.1"/>
    <property type="molecule type" value="Genomic_DNA"/>
</dbReference>
<comment type="catalytic activity">
    <reaction evidence="4">
        <text>2 [molybdopterin-synthase sulfur-carrier protein]-C-terminal-Gly-aminoethanethioate + cyclic pyranopterin phosphate + H2O = molybdopterin + 2 [molybdopterin-synthase sulfur-carrier protein]-C-terminal Gly-Gly + 2 H(+)</text>
        <dbReference type="Rhea" id="RHEA:26333"/>
        <dbReference type="Rhea" id="RHEA-COMP:12202"/>
        <dbReference type="Rhea" id="RHEA-COMP:19907"/>
        <dbReference type="ChEBI" id="CHEBI:15377"/>
        <dbReference type="ChEBI" id="CHEBI:15378"/>
        <dbReference type="ChEBI" id="CHEBI:58698"/>
        <dbReference type="ChEBI" id="CHEBI:59648"/>
        <dbReference type="ChEBI" id="CHEBI:90778"/>
        <dbReference type="ChEBI" id="CHEBI:232372"/>
        <dbReference type="EC" id="2.8.1.12"/>
    </reaction>
</comment>
<keyword evidence="1 4" id="KW-0963">Cytoplasm</keyword>
<evidence type="ECO:0000313" key="5">
    <source>
        <dbReference type="EMBL" id="CAK9000118.1"/>
    </source>
</evidence>
<dbReference type="InterPro" id="IPR003448">
    <property type="entry name" value="Mopterin_biosynth_MoaE"/>
</dbReference>
<evidence type="ECO:0000313" key="6">
    <source>
        <dbReference type="Proteomes" id="UP001642464"/>
    </source>
</evidence>
<keyword evidence="6" id="KW-1185">Reference proteome</keyword>
<organism evidence="5 6">
    <name type="scientific">Durusdinium trenchii</name>
    <dbReference type="NCBI Taxonomy" id="1381693"/>
    <lineage>
        <taxon>Eukaryota</taxon>
        <taxon>Sar</taxon>
        <taxon>Alveolata</taxon>
        <taxon>Dinophyceae</taxon>
        <taxon>Suessiales</taxon>
        <taxon>Symbiodiniaceae</taxon>
        <taxon>Durusdinium</taxon>
    </lineage>
</organism>
<dbReference type="Gene3D" id="3.90.1170.40">
    <property type="entry name" value="Molybdopterin biosynthesis MoaE subunit"/>
    <property type="match status" value="1"/>
</dbReference>
<comment type="subcellular location">
    <subcellularLocation>
        <location evidence="4">Cytoplasm</location>
    </subcellularLocation>
</comment>
<dbReference type="CDD" id="cd00756">
    <property type="entry name" value="MoaE"/>
    <property type="match status" value="1"/>
</dbReference>
<dbReference type="SUPFAM" id="SSF54690">
    <property type="entry name" value="Molybdopterin synthase subunit MoaE"/>
    <property type="match status" value="1"/>
</dbReference>
<comment type="function">
    <text evidence="4">Catalytic subunit of the molybdopterin synthase complex, a complex that catalyzes the conversion of precursor Z into molybdopterin. Acts by mediating the incorporation of 2 sulfur atoms from thiocarboxylated MOCS2A into precursor Z to generate a dithiolene group.</text>
</comment>
<evidence type="ECO:0000256" key="1">
    <source>
        <dbReference type="ARBA" id="ARBA00022490"/>
    </source>
</evidence>
<reference evidence="5 6" key="1">
    <citation type="submission" date="2024-02" db="EMBL/GenBank/DDBJ databases">
        <authorList>
            <person name="Chen Y."/>
            <person name="Shah S."/>
            <person name="Dougan E. K."/>
            <person name="Thang M."/>
            <person name="Chan C."/>
        </authorList>
    </citation>
    <scope>NUCLEOTIDE SEQUENCE [LARGE SCALE GENOMIC DNA]</scope>
</reference>
<accession>A0ABP0ICU6</accession>
<dbReference type="HAMAP" id="MF_03052">
    <property type="entry name" value="MOC2B"/>
    <property type="match status" value="1"/>
</dbReference>
<dbReference type="Pfam" id="PF02391">
    <property type="entry name" value="MoaE"/>
    <property type="match status" value="1"/>
</dbReference>
<feature type="binding site" evidence="4">
    <location>
        <begin position="142"/>
        <end position="144"/>
    </location>
    <ligand>
        <name>substrate</name>
    </ligand>
</feature>
<comment type="caution">
    <text evidence="5">The sequence shown here is derived from an EMBL/GenBank/DDBJ whole genome shotgun (WGS) entry which is preliminary data.</text>
</comment>
<gene>
    <name evidence="5" type="ORF">SCF082_LOCUS6355</name>
</gene>